<dbReference type="Proteomes" id="UP000198878">
    <property type="component" value="Unassembled WGS sequence"/>
</dbReference>
<dbReference type="STRING" id="218821.SAMN05421837_102785"/>
<reference evidence="3" key="1">
    <citation type="submission" date="2016-10" db="EMBL/GenBank/DDBJ databases">
        <authorList>
            <person name="Varghese N."/>
            <person name="Submissions S."/>
        </authorList>
    </citation>
    <scope>NUCLEOTIDE SEQUENCE [LARGE SCALE GENOMIC DNA]</scope>
    <source>
        <strain evidence="3">DSM 44654</strain>
    </source>
</reference>
<proteinExistence type="predicted"/>
<evidence type="ECO:0000256" key="1">
    <source>
        <dbReference type="SAM" id="MobiDB-lite"/>
    </source>
</evidence>
<feature type="region of interest" description="Disordered" evidence="1">
    <location>
        <begin position="1"/>
        <end position="29"/>
    </location>
</feature>
<dbReference type="OrthoDB" id="582519at2"/>
<evidence type="ECO:0008006" key="4">
    <source>
        <dbReference type="Google" id="ProtNLM"/>
    </source>
</evidence>
<dbReference type="RefSeq" id="WP_143050942.1">
    <property type="nucleotide sequence ID" value="NZ_FNUJ01000002.1"/>
</dbReference>
<dbReference type="AlphaFoldDB" id="A0A1H5QET8"/>
<protein>
    <recommendedName>
        <fullName evidence="4">Colicin D</fullName>
    </recommendedName>
</protein>
<evidence type="ECO:0000313" key="2">
    <source>
        <dbReference type="EMBL" id="SEF24605.1"/>
    </source>
</evidence>
<dbReference type="EMBL" id="FNUJ01000002">
    <property type="protein sequence ID" value="SEF24605.1"/>
    <property type="molecule type" value="Genomic_DNA"/>
</dbReference>
<gene>
    <name evidence="2" type="ORF">SAMN05421837_102785</name>
</gene>
<name>A0A1H5QET8_9PSEU</name>
<evidence type="ECO:0000313" key="3">
    <source>
        <dbReference type="Proteomes" id="UP000198878"/>
    </source>
</evidence>
<sequence>MEDAADIAAGHANNKHASEFPGVSSEGLGRLTQDVMENPSRMKELGGGRKAFLGKDGSTIVIHDPTHPDGGTIFRRDSSKVDDYWEELN</sequence>
<organism evidence="2 3">
    <name type="scientific">Amycolatopsis pretoriensis</name>
    <dbReference type="NCBI Taxonomy" id="218821"/>
    <lineage>
        <taxon>Bacteria</taxon>
        <taxon>Bacillati</taxon>
        <taxon>Actinomycetota</taxon>
        <taxon>Actinomycetes</taxon>
        <taxon>Pseudonocardiales</taxon>
        <taxon>Pseudonocardiaceae</taxon>
        <taxon>Amycolatopsis</taxon>
    </lineage>
</organism>
<accession>A0A1H5QET8</accession>
<keyword evidence="3" id="KW-1185">Reference proteome</keyword>